<sequence>MYQYSSLMGIQWEHLAKVVGSEQVSFEPIKSPINIVDNPLQTQPSFCSSATKSLVNFQPQQYNQYEIDVPNWCLEFPKTTNTYPSMMFSQQACGDNFTNSTKKDTPSSQFTRSSLHSVAESFLSSSVDSECSSEKNSNFASYAEKYSNFQPDNIAFYEHFSEERDKLLRDDAAKDERVLEISFQRNQMQRNLQVLIQQQGKQLKTMLHNQKERTKLEKILGTELYVNDSE</sequence>
<dbReference type="EMBL" id="CAXHTB010000002">
    <property type="protein sequence ID" value="CAL0302486.1"/>
    <property type="molecule type" value="Genomic_DNA"/>
</dbReference>
<gene>
    <name evidence="1" type="ORF">LLUT_LOCUS3546</name>
</gene>
<name>A0AAV1W0A2_LUPLU</name>
<accession>A0AAV1W0A2</accession>
<comment type="caution">
    <text evidence="1">The sequence shown here is derived from an EMBL/GenBank/DDBJ whole genome shotgun (WGS) entry which is preliminary data.</text>
</comment>
<protein>
    <submittedName>
        <fullName evidence="1">Uncharacterized protein</fullName>
    </submittedName>
</protein>
<organism evidence="1 2">
    <name type="scientific">Lupinus luteus</name>
    <name type="common">European yellow lupine</name>
    <dbReference type="NCBI Taxonomy" id="3873"/>
    <lineage>
        <taxon>Eukaryota</taxon>
        <taxon>Viridiplantae</taxon>
        <taxon>Streptophyta</taxon>
        <taxon>Embryophyta</taxon>
        <taxon>Tracheophyta</taxon>
        <taxon>Spermatophyta</taxon>
        <taxon>Magnoliopsida</taxon>
        <taxon>eudicotyledons</taxon>
        <taxon>Gunneridae</taxon>
        <taxon>Pentapetalae</taxon>
        <taxon>rosids</taxon>
        <taxon>fabids</taxon>
        <taxon>Fabales</taxon>
        <taxon>Fabaceae</taxon>
        <taxon>Papilionoideae</taxon>
        <taxon>50 kb inversion clade</taxon>
        <taxon>genistoids sensu lato</taxon>
        <taxon>core genistoids</taxon>
        <taxon>Genisteae</taxon>
        <taxon>Lupinus</taxon>
    </lineage>
</organism>
<dbReference type="AlphaFoldDB" id="A0AAV1W0A2"/>
<dbReference type="Proteomes" id="UP001497480">
    <property type="component" value="Unassembled WGS sequence"/>
</dbReference>
<proteinExistence type="predicted"/>
<evidence type="ECO:0000313" key="1">
    <source>
        <dbReference type="EMBL" id="CAL0302486.1"/>
    </source>
</evidence>
<keyword evidence="2" id="KW-1185">Reference proteome</keyword>
<reference evidence="1 2" key="1">
    <citation type="submission" date="2024-03" db="EMBL/GenBank/DDBJ databases">
        <authorList>
            <person name="Martinez-Hernandez J."/>
        </authorList>
    </citation>
    <scope>NUCLEOTIDE SEQUENCE [LARGE SCALE GENOMIC DNA]</scope>
</reference>
<evidence type="ECO:0000313" key="2">
    <source>
        <dbReference type="Proteomes" id="UP001497480"/>
    </source>
</evidence>